<feature type="transmembrane region" description="Helical" evidence="2">
    <location>
        <begin position="126"/>
        <end position="148"/>
    </location>
</feature>
<keyword evidence="2" id="KW-1133">Transmembrane helix</keyword>
<protein>
    <submittedName>
        <fullName evidence="3">Uncharacterized protein</fullName>
    </submittedName>
</protein>
<evidence type="ECO:0000313" key="4">
    <source>
        <dbReference type="Proteomes" id="UP001265746"/>
    </source>
</evidence>
<name>A0AAD9SAU4_PHOAM</name>
<feature type="region of interest" description="Disordered" evidence="1">
    <location>
        <begin position="208"/>
        <end position="241"/>
    </location>
</feature>
<keyword evidence="2" id="KW-0812">Transmembrane</keyword>
<evidence type="ECO:0000256" key="2">
    <source>
        <dbReference type="SAM" id="Phobius"/>
    </source>
</evidence>
<organism evidence="3 4">
    <name type="scientific">Phomopsis amygdali</name>
    <name type="common">Fusicoccum amygdali</name>
    <dbReference type="NCBI Taxonomy" id="1214568"/>
    <lineage>
        <taxon>Eukaryota</taxon>
        <taxon>Fungi</taxon>
        <taxon>Dikarya</taxon>
        <taxon>Ascomycota</taxon>
        <taxon>Pezizomycotina</taxon>
        <taxon>Sordariomycetes</taxon>
        <taxon>Sordariomycetidae</taxon>
        <taxon>Diaporthales</taxon>
        <taxon>Diaporthaceae</taxon>
        <taxon>Diaporthe</taxon>
    </lineage>
</organism>
<feature type="transmembrane region" description="Helical" evidence="2">
    <location>
        <begin position="168"/>
        <end position="190"/>
    </location>
</feature>
<dbReference type="Proteomes" id="UP001265746">
    <property type="component" value="Unassembled WGS sequence"/>
</dbReference>
<gene>
    <name evidence="3" type="ORF">N8I77_009340</name>
</gene>
<keyword evidence="4" id="KW-1185">Reference proteome</keyword>
<accession>A0AAD9SAU4</accession>
<proteinExistence type="predicted"/>
<reference evidence="3" key="1">
    <citation type="submission" date="2023-06" db="EMBL/GenBank/DDBJ databases">
        <authorList>
            <person name="Noh H."/>
        </authorList>
    </citation>
    <scope>NUCLEOTIDE SEQUENCE</scope>
    <source>
        <strain evidence="3">DUCC20226</strain>
    </source>
</reference>
<evidence type="ECO:0000256" key="1">
    <source>
        <dbReference type="SAM" id="MobiDB-lite"/>
    </source>
</evidence>
<sequence>MADDHRSNDSRYLEPELQLPRLDRHMRMTERRNRSTRARRASRDEQLLSTWIYRRDQFSLQGHGMSNRFHTGYAYLGGTTFPCTSHWPGQSLTTTITVTYTQIDRREQSLDSYTVTRVTDGSTEIFTTWGSFTSAEIISTGGTLFAMAPPLPSPFVMKTGSGGLSTGATAGIGIGVAVAFIILAATFFACRRGRTKRRLRSTVRLVPQDAGGPQLRDDYGKSNLQPPTEMAVYEQPRELTT</sequence>
<comment type="caution">
    <text evidence="3">The sequence shown here is derived from an EMBL/GenBank/DDBJ whole genome shotgun (WGS) entry which is preliminary data.</text>
</comment>
<keyword evidence="2" id="KW-0472">Membrane</keyword>
<evidence type="ECO:0000313" key="3">
    <source>
        <dbReference type="EMBL" id="KAK2602835.1"/>
    </source>
</evidence>
<dbReference type="AlphaFoldDB" id="A0AAD9SAU4"/>
<dbReference type="EMBL" id="JAUJFL010000005">
    <property type="protein sequence ID" value="KAK2602835.1"/>
    <property type="molecule type" value="Genomic_DNA"/>
</dbReference>